<sequence length="166" mass="18810">MLSVNPQKLKRALVWLRANNLLYRDISISEDHLRTWGEWSPGTEVPQGLVERMVAYEKRAEDEIRTGYYVPPAERGRPDEPLRNAHDVIASLEDRETNAAHLEAESNARLGGIHAGDCDPFDMDPRRIDEELSELTSTGLMATEVSGEHSLQERLRILREAIVRGP</sequence>
<comment type="caution">
    <text evidence="1">The sequence shown here is derived from an EMBL/GenBank/DDBJ whole genome shotgun (WGS) entry which is preliminary data.</text>
</comment>
<gene>
    <name evidence="1" type="ORF">CTRU02_215143</name>
</gene>
<name>A0ACC3YDK5_COLTU</name>
<dbReference type="EMBL" id="VUJX02000013">
    <property type="protein sequence ID" value="KAL0929934.1"/>
    <property type="molecule type" value="Genomic_DNA"/>
</dbReference>
<protein>
    <submittedName>
        <fullName evidence="1">Uncharacterized protein</fullName>
    </submittedName>
</protein>
<evidence type="ECO:0000313" key="1">
    <source>
        <dbReference type="EMBL" id="KAL0929934.1"/>
    </source>
</evidence>
<proteinExistence type="predicted"/>
<accession>A0ACC3YDK5</accession>
<keyword evidence="2" id="KW-1185">Reference proteome</keyword>
<evidence type="ECO:0000313" key="2">
    <source>
        <dbReference type="Proteomes" id="UP000805649"/>
    </source>
</evidence>
<reference evidence="1 2" key="1">
    <citation type="journal article" date="2020" name="Phytopathology">
        <title>Genome Sequence Resources of Colletotrichum truncatum, C. plurivorum, C. musicola, and C. sojae: Four Species Pathogenic to Soybean (Glycine max).</title>
        <authorList>
            <person name="Rogerio F."/>
            <person name="Boufleur T.R."/>
            <person name="Ciampi-Guillardi M."/>
            <person name="Sukno S.A."/>
            <person name="Thon M.R."/>
            <person name="Massola Junior N.S."/>
            <person name="Baroncelli R."/>
        </authorList>
    </citation>
    <scope>NUCLEOTIDE SEQUENCE [LARGE SCALE GENOMIC DNA]</scope>
    <source>
        <strain evidence="1 2">CMES1059</strain>
    </source>
</reference>
<dbReference type="Proteomes" id="UP000805649">
    <property type="component" value="Unassembled WGS sequence"/>
</dbReference>
<organism evidence="1 2">
    <name type="scientific">Colletotrichum truncatum</name>
    <name type="common">Anthracnose fungus</name>
    <name type="synonym">Colletotrichum capsici</name>
    <dbReference type="NCBI Taxonomy" id="5467"/>
    <lineage>
        <taxon>Eukaryota</taxon>
        <taxon>Fungi</taxon>
        <taxon>Dikarya</taxon>
        <taxon>Ascomycota</taxon>
        <taxon>Pezizomycotina</taxon>
        <taxon>Sordariomycetes</taxon>
        <taxon>Hypocreomycetidae</taxon>
        <taxon>Glomerellales</taxon>
        <taxon>Glomerellaceae</taxon>
        <taxon>Colletotrichum</taxon>
        <taxon>Colletotrichum truncatum species complex</taxon>
    </lineage>
</organism>